<protein>
    <submittedName>
        <fullName evidence="2">Alpha-ketoglutarate-dependent sulfonate dioxygenase</fullName>
    </submittedName>
</protein>
<dbReference type="Proteomes" id="UP001392437">
    <property type="component" value="Unassembled WGS sequence"/>
</dbReference>
<keyword evidence="3" id="KW-1185">Reference proteome</keyword>
<feature type="region of interest" description="Disordered" evidence="1">
    <location>
        <begin position="1"/>
        <end position="29"/>
    </location>
</feature>
<sequence length="179" mass="19881">MSGKRLRKAEGSGVGNDSVPPAYGDYEGPQIDEETESQLRAAFYNLNLGSDASPTPLVDTCLAHLKLLRAFEDLKSRVGHSDGLWDIWDSRAQNAGRGGPGRSTDALEILVKLREKRWAVYVARAVDRYEAWWKSFVPVMLTESDMFADGKEGQLSRFEGFTSKREPMIWTSNSLPPAG</sequence>
<comment type="caution">
    <text evidence="2">The sequence shown here is derived from an EMBL/GenBank/DDBJ whole genome shotgun (WGS) entry which is preliminary data.</text>
</comment>
<dbReference type="EMBL" id="JAQQWP010000006">
    <property type="protein sequence ID" value="KAK8113931.1"/>
    <property type="molecule type" value="Genomic_DNA"/>
</dbReference>
<dbReference type="AlphaFoldDB" id="A0AAW0QSU8"/>
<gene>
    <name evidence="2" type="ORF">PG999_006000</name>
</gene>
<dbReference type="GO" id="GO:0051213">
    <property type="term" value="F:dioxygenase activity"/>
    <property type="evidence" value="ECO:0007669"/>
    <property type="project" value="UniProtKB-KW"/>
</dbReference>
<evidence type="ECO:0000256" key="1">
    <source>
        <dbReference type="SAM" id="MobiDB-lite"/>
    </source>
</evidence>
<accession>A0AAW0QSU8</accession>
<evidence type="ECO:0000313" key="2">
    <source>
        <dbReference type="EMBL" id="KAK8113931.1"/>
    </source>
</evidence>
<name>A0AAW0QSU8_9PEZI</name>
<organism evidence="2 3">
    <name type="scientific">Apiospora kogelbergensis</name>
    <dbReference type="NCBI Taxonomy" id="1337665"/>
    <lineage>
        <taxon>Eukaryota</taxon>
        <taxon>Fungi</taxon>
        <taxon>Dikarya</taxon>
        <taxon>Ascomycota</taxon>
        <taxon>Pezizomycotina</taxon>
        <taxon>Sordariomycetes</taxon>
        <taxon>Xylariomycetidae</taxon>
        <taxon>Amphisphaeriales</taxon>
        <taxon>Apiosporaceae</taxon>
        <taxon>Apiospora</taxon>
    </lineage>
</organism>
<keyword evidence="2" id="KW-0223">Dioxygenase</keyword>
<proteinExistence type="predicted"/>
<evidence type="ECO:0000313" key="3">
    <source>
        <dbReference type="Proteomes" id="UP001392437"/>
    </source>
</evidence>
<reference evidence="2 3" key="1">
    <citation type="submission" date="2023-01" db="EMBL/GenBank/DDBJ databases">
        <title>Analysis of 21 Apiospora genomes using comparative genomics revels a genus with tremendous synthesis potential of carbohydrate active enzymes and secondary metabolites.</title>
        <authorList>
            <person name="Sorensen T."/>
        </authorList>
    </citation>
    <scope>NUCLEOTIDE SEQUENCE [LARGE SCALE GENOMIC DNA]</scope>
    <source>
        <strain evidence="2 3">CBS 117206</strain>
    </source>
</reference>
<keyword evidence="2" id="KW-0560">Oxidoreductase</keyword>